<dbReference type="OrthoDB" id="9812769at2"/>
<accession>A1ZKB6</accession>
<evidence type="ECO:0000256" key="10">
    <source>
        <dbReference type="ARBA" id="ARBA00060385"/>
    </source>
</evidence>
<dbReference type="GO" id="GO:0042777">
    <property type="term" value="P:proton motive force-driven plasma membrane ATP synthesis"/>
    <property type="evidence" value="ECO:0007669"/>
    <property type="project" value="UniProtKB-UniRule"/>
</dbReference>
<keyword evidence="8 11" id="KW-0139">CF(1)</keyword>
<evidence type="ECO:0000313" key="13">
    <source>
        <dbReference type="EMBL" id="EAY29142.1"/>
    </source>
</evidence>
<evidence type="ECO:0000313" key="14">
    <source>
        <dbReference type="Proteomes" id="UP000004095"/>
    </source>
</evidence>
<dbReference type="FunFam" id="1.10.287.80:FF:000003">
    <property type="entry name" value="ATP synthase gamma chain, chloroplastic"/>
    <property type="match status" value="1"/>
</dbReference>
<dbReference type="EMBL" id="AAWS01000012">
    <property type="protein sequence ID" value="EAY29142.1"/>
    <property type="molecule type" value="Genomic_DNA"/>
</dbReference>
<evidence type="ECO:0000256" key="3">
    <source>
        <dbReference type="ARBA" id="ARBA00007681"/>
    </source>
</evidence>
<gene>
    <name evidence="11" type="primary">atpG</name>
    <name evidence="13" type="ORF">M23134_02333</name>
</gene>
<name>A1ZKB6_MICM2</name>
<keyword evidence="6 11" id="KW-0406">Ion transport</keyword>
<dbReference type="InterPro" id="IPR023632">
    <property type="entry name" value="ATP_synth_F1_gsu_CS"/>
</dbReference>
<dbReference type="AlphaFoldDB" id="A1ZKB6"/>
<dbReference type="RefSeq" id="WP_002696735.1">
    <property type="nucleotide sequence ID" value="NZ_AAWS01000012.1"/>
</dbReference>
<dbReference type="PANTHER" id="PTHR11693">
    <property type="entry name" value="ATP SYNTHASE GAMMA CHAIN"/>
    <property type="match status" value="1"/>
</dbReference>
<comment type="caution">
    <text evidence="13">The sequence shown here is derived from an EMBL/GenBank/DDBJ whole genome shotgun (WGS) entry which is preliminary data.</text>
</comment>
<dbReference type="CDD" id="cd12151">
    <property type="entry name" value="F1-ATPase_gamma"/>
    <property type="match status" value="1"/>
</dbReference>
<dbReference type="InterPro" id="IPR035968">
    <property type="entry name" value="ATP_synth_F1_ATPase_gsu"/>
</dbReference>
<evidence type="ECO:0000256" key="9">
    <source>
        <dbReference type="ARBA" id="ARBA00023310"/>
    </source>
</evidence>
<evidence type="ECO:0000256" key="7">
    <source>
        <dbReference type="ARBA" id="ARBA00023136"/>
    </source>
</evidence>
<dbReference type="PRINTS" id="PR00126">
    <property type="entry name" value="ATPASEGAMMA"/>
</dbReference>
<dbReference type="GO" id="GO:0046933">
    <property type="term" value="F:proton-transporting ATP synthase activity, rotational mechanism"/>
    <property type="evidence" value="ECO:0007669"/>
    <property type="project" value="UniProtKB-UniRule"/>
</dbReference>
<dbReference type="HAMAP" id="MF_00815">
    <property type="entry name" value="ATP_synth_gamma_bact"/>
    <property type="match status" value="1"/>
</dbReference>
<keyword evidence="14" id="KW-1185">Reference proteome</keyword>
<keyword evidence="5 11" id="KW-0375">Hydrogen ion transport</keyword>
<comment type="similarity">
    <text evidence="3 11">Belongs to the ATPase gamma chain family.</text>
</comment>
<reference evidence="13 14" key="1">
    <citation type="submission" date="2007-01" db="EMBL/GenBank/DDBJ databases">
        <authorList>
            <person name="Haygood M."/>
            <person name="Podell S."/>
            <person name="Anderson C."/>
            <person name="Hopkinson B."/>
            <person name="Roe K."/>
            <person name="Barbeau K."/>
            <person name="Gaasterland T."/>
            <person name="Ferriera S."/>
            <person name="Johnson J."/>
            <person name="Kravitz S."/>
            <person name="Beeson K."/>
            <person name="Sutton G."/>
            <person name="Rogers Y.-H."/>
            <person name="Friedman R."/>
            <person name="Frazier M."/>
            <person name="Venter J.C."/>
        </authorList>
    </citation>
    <scope>NUCLEOTIDE SEQUENCE [LARGE SCALE GENOMIC DNA]</scope>
    <source>
        <strain evidence="13 14">ATCC 23134</strain>
    </source>
</reference>
<dbReference type="GO" id="GO:0045259">
    <property type="term" value="C:proton-transporting ATP synthase complex"/>
    <property type="evidence" value="ECO:0007669"/>
    <property type="project" value="UniProtKB-KW"/>
</dbReference>
<dbReference type="Proteomes" id="UP000004095">
    <property type="component" value="Unassembled WGS sequence"/>
</dbReference>
<evidence type="ECO:0000256" key="2">
    <source>
        <dbReference type="ARBA" id="ARBA00004170"/>
    </source>
</evidence>
<evidence type="ECO:0000256" key="5">
    <source>
        <dbReference type="ARBA" id="ARBA00022781"/>
    </source>
</evidence>
<keyword evidence="11" id="KW-1003">Cell membrane</keyword>
<proteinExistence type="inferred from homology"/>
<feature type="coiled-coil region" evidence="12">
    <location>
        <begin position="265"/>
        <end position="292"/>
    </location>
</feature>
<dbReference type="PANTHER" id="PTHR11693:SF22">
    <property type="entry name" value="ATP SYNTHASE SUBUNIT GAMMA, MITOCHONDRIAL"/>
    <property type="match status" value="1"/>
</dbReference>
<evidence type="ECO:0000256" key="6">
    <source>
        <dbReference type="ARBA" id="ARBA00023065"/>
    </source>
</evidence>
<evidence type="ECO:0000256" key="12">
    <source>
        <dbReference type="SAM" id="Coils"/>
    </source>
</evidence>
<dbReference type="SUPFAM" id="SSF52943">
    <property type="entry name" value="ATP synthase (F1-ATPase), gamma subunit"/>
    <property type="match status" value="1"/>
</dbReference>
<protein>
    <recommendedName>
        <fullName evidence="11">ATP synthase gamma chain</fullName>
    </recommendedName>
    <alternativeName>
        <fullName evidence="11">ATP synthase F1 sector gamma subunit</fullName>
    </alternativeName>
    <alternativeName>
        <fullName evidence="11">F-ATPase gamma subunit</fullName>
    </alternativeName>
</protein>
<evidence type="ECO:0000256" key="1">
    <source>
        <dbReference type="ARBA" id="ARBA00003456"/>
    </source>
</evidence>
<comment type="function">
    <text evidence="1 11">Produces ATP from ADP in the presence of a proton gradient across the membrane. The gamma chain is believed to be important in regulating ATPase activity and the flow of protons through the CF(0) complex.</text>
</comment>
<keyword evidence="4 11" id="KW-0813">Transport</keyword>
<dbReference type="Gene3D" id="3.40.1380.10">
    <property type="match status" value="1"/>
</dbReference>
<sequence length="310" mass="34612">MANLKEIRTRISTVKSTQQITKAMKMVAAAKLRRAQDAIEGMRPYASMLKGIIDNLSRNMSSEDLTSEFMEDRSPEKVLIIAITSDRGLCGAFNNNIIKAAVALAEDKYADQLAKGNLTFLTIGKKASEGLARREYKTIFPQKRNAQGELERVEVFQNLNFANIKDTAEVVLEQFKSGEIDRVEIIYNEFINVITQAVRCKQFLPISADSIEDSSEIKEKNSDSVDYLFEPSEEEIMEELIPKSLKIQLYSSILDSNAAEHGARMAAMDQATENAEELVKELKLTYNKSRQAAITKEILEIVGGAEALNA</sequence>
<evidence type="ECO:0000256" key="4">
    <source>
        <dbReference type="ARBA" id="ARBA00022448"/>
    </source>
</evidence>
<evidence type="ECO:0000256" key="8">
    <source>
        <dbReference type="ARBA" id="ARBA00023196"/>
    </source>
</evidence>
<dbReference type="InterPro" id="IPR000131">
    <property type="entry name" value="ATP_synth_F1_gsu"/>
</dbReference>
<dbReference type="PROSITE" id="PS00153">
    <property type="entry name" value="ATPASE_GAMMA"/>
    <property type="match status" value="1"/>
</dbReference>
<dbReference type="NCBIfam" id="TIGR01146">
    <property type="entry name" value="ATPsyn_F1gamma"/>
    <property type="match status" value="1"/>
</dbReference>
<dbReference type="GO" id="GO:0009579">
    <property type="term" value="C:thylakoid"/>
    <property type="evidence" value="ECO:0007669"/>
    <property type="project" value="UniProtKB-SubCell"/>
</dbReference>
<organism evidence="13 14">
    <name type="scientific">Microscilla marina ATCC 23134</name>
    <dbReference type="NCBI Taxonomy" id="313606"/>
    <lineage>
        <taxon>Bacteria</taxon>
        <taxon>Pseudomonadati</taxon>
        <taxon>Bacteroidota</taxon>
        <taxon>Cytophagia</taxon>
        <taxon>Cytophagales</taxon>
        <taxon>Microscillaceae</taxon>
        <taxon>Microscilla</taxon>
    </lineage>
</organism>
<dbReference type="GO" id="GO:0005524">
    <property type="term" value="F:ATP binding"/>
    <property type="evidence" value="ECO:0007669"/>
    <property type="project" value="UniProtKB-UniRule"/>
</dbReference>
<dbReference type="GO" id="GO:0016787">
    <property type="term" value="F:hydrolase activity"/>
    <property type="evidence" value="ECO:0007669"/>
    <property type="project" value="UniProtKB-KW"/>
</dbReference>
<dbReference type="Gene3D" id="1.10.287.80">
    <property type="entry name" value="ATP synthase, gamma subunit, helix hairpin domain"/>
    <property type="match status" value="1"/>
</dbReference>
<keyword evidence="7 11" id="KW-0472">Membrane</keyword>
<dbReference type="eggNOG" id="COG0224">
    <property type="taxonomic scope" value="Bacteria"/>
</dbReference>
<dbReference type="GO" id="GO:0005886">
    <property type="term" value="C:plasma membrane"/>
    <property type="evidence" value="ECO:0007669"/>
    <property type="project" value="UniProtKB-SubCell"/>
</dbReference>
<comment type="subunit">
    <text evidence="11">F-type ATPases have 2 components, CF(1) - the catalytic core - and CF(0) - the membrane proton channel. CF(1) has five subunits: alpha(3), beta(3), gamma(1), delta(1), epsilon(1). CF(0) has three main subunits: a, b and c.</text>
</comment>
<comment type="subcellular location">
    <subcellularLocation>
        <location evidence="11">Cell membrane</location>
        <topology evidence="11">Peripheral membrane protein</topology>
    </subcellularLocation>
    <subcellularLocation>
        <location evidence="2">Membrane</location>
        <topology evidence="2">Peripheral membrane protein</topology>
    </subcellularLocation>
    <subcellularLocation>
        <location evidence="10">Thylakoid</location>
    </subcellularLocation>
</comment>
<dbReference type="Pfam" id="PF00231">
    <property type="entry name" value="ATP-synt"/>
    <property type="match status" value="1"/>
</dbReference>
<keyword evidence="13" id="KW-0378">Hydrolase</keyword>
<keyword evidence="12" id="KW-0175">Coiled coil</keyword>
<keyword evidence="9 11" id="KW-0066">ATP synthesis</keyword>
<evidence type="ECO:0000256" key="11">
    <source>
        <dbReference type="HAMAP-Rule" id="MF_00815"/>
    </source>
</evidence>